<reference evidence="2" key="1">
    <citation type="journal article" date="2015" name="Nature">
        <title>Complex archaea that bridge the gap between prokaryotes and eukaryotes.</title>
        <authorList>
            <person name="Spang A."/>
            <person name="Saw J.H."/>
            <person name="Jorgensen S.L."/>
            <person name="Zaremba-Niedzwiedzka K."/>
            <person name="Martijn J."/>
            <person name="Lind A.E."/>
            <person name="van Eijk R."/>
            <person name="Schleper C."/>
            <person name="Guy L."/>
            <person name="Ettema T.J."/>
        </authorList>
    </citation>
    <scope>NUCLEOTIDE SEQUENCE</scope>
</reference>
<proteinExistence type="predicted"/>
<dbReference type="AlphaFoldDB" id="A0A0F9NK53"/>
<sequence>MSKPSLILTADWHIRGDAPVCRTDDYLSAQLNKIQQITHLSRKHDCAIVIAGDIGHRPFWSNKLLNTIISNLRTCNSPILVIPGQHDLPGHNLNRIWDTGLGVLIKSGTIYNLDTTLSTNVTCSDINIHTFPYGESITPPTDKTGKRVIAITHQMVVKDVPLWPGQKPLKARGLLRKFSEYDLIVSGDNHQTFVEEYKGRLLVNPGSLMRSAVDQWEHRPSVFLYYAESNAVEQVFLKIHPAEQVMSRAHVKNKESKDDRLNAFVKRLGETGYYSDGQSFRHNLESFFKKNGVPEKVKDVIREAVAECLEE</sequence>
<comment type="caution">
    <text evidence="2">The sequence shown here is derived from an EMBL/GenBank/DDBJ whole genome shotgun (WGS) entry which is preliminary data.</text>
</comment>
<protein>
    <recommendedName>
        <fullName evidence="1">Calcineurin-like phosphoesterase domain-containing protein</fullName>
    </recommendedName>
</protein>
<feature type="domain" description="Calcineurin-like phosphoesterase" evidence="1">
    <location>
        <begin position="31"/>
        <end position="212"/>
    </location>
</feature>
<dbReference type="InterPro" id="IPR050535">
    <property type="entry name" value="DNA_Repair-Maintenance_Comp"/>
</dbReference>
<evidence type="ECO:0000259" key="1">
    <source>
        <dbReference type="Pfam" id="PF12850"/>
    </source>
</evidence>
<evidence type="ECO:0000313" key="2">
    <source>
        <dbReference type="EMBL" id="KKN18264.1"/>
    </source>
</evidence>
<gene>
    <name evidence="2" type="ORF">LCGC14_0957530</name>
</gene>
<dbReference type="InterPro" id="IPR029052">
    <property type="entry name" value="Metallo-depent_PP-like"/>
</dbReference>
<organism evidence="2">
    <name type="scientific">marine sediment metagenome</name>
    <dbReference type="NCBI Taxonomy" id="412755"/>
    <lineage>
        <taxon>unclassified sequences</taxon>
        <taxon>metagenomes</taxon>
        <taxon>ecological metagenomes</taxon>
    </lineage>
</organism>
<dbReference type="InterPro" id="IPR024654">
    <property type="entry name" value="Calcineurin-like_PHP_lpxH"/>
</dbReference>
<dbReference type="Pfam" id="PF12850">
    <property type="entry name" value="Metallophos_2"/>
    <property type="match status" value="1"/>
</dbReference>
<dbReference type="PANTHER" id="PTHR30337">
    <property type="entry name" value="COMPONENT OF ATP-DEPENDENT DSDNA EXONUCLEASE"/>
    <property type="match status" value="1"/>
</dbReference>
<dbReference type="PANTHER" id="PTHR30337:SF0">
    <property type="entry name" value="NUCLEASE SBCCD SUBUNIT D"/>
    <property type="match status" value="1"/>
</dbReference>
<name>A0A0F9NK53_9ZZZZ</name>
<accession>A0A0F9NK53</accession>
<dbReference type="EMBL" id="LAZR01003444">
    <property type="protein sequence ID" value="KKN18264.1"/>
    <property type="molecule type" value="Genomic_DNA"/>
</dbReference>
<dbReference type="Gene3D" id="3.60.21.10">
    <property type="match status" value="1"/>
</dbReference>
<dbReference type="SUPFAM" id="SSF56300">
    <property type="entry name" value="Metallo-dependent phosphatases"/>
    <property type="match status" value="1"/>
</dbReference>